<evidence type="ECO:0000256" key="5">
    <source>
        <dbReference type="ARBA" id="ARBA00022989"/>
    </source>
</evidence>
<dbReference type="PANTHER" id="PTHR33362">
    <property type="entry name" value="SIALIC ACID TRAP TRANSPORTER PERMEASE PROTEIN SIAT-RELATED"/>
    <property type="match status" value="1"/>
</dbReference>
<feature type="transmembrane region" description="Helical" evidence="8">
    <location>
        <begin position="100"/>
        <end position="125"/>
    </location>
</feature>
<keyword evidence="5 8" id="KW-1133">Transmembrane helix</keyword>
<dbReference type="InterPro" id="IPR010656">
    <property type="entry name" value="DctM"/>
</dbReference>
<feature type="transmembrane region" description="Helical" evidence="8">
    <location>
        <begin position="282"/>
        <end position="304"/>
    </location>
</feature>
<evidence type="ECO:0000259" key="9">
    <source>
        <dbReference type="Pfam" id="PF06808"/>
    </source>
</evidence>
<feature type="domain" description="TRAP C4-dicarboxylate transport system permease DctM subunit" evidence="9">
    <location>
        <begin position="13"/>
        <end position="427"/>
    </location>
</feature>
<dbReference type="InterPro" id="IPR004681">
    <property type="entry name" value="TRAP_DctM"/>
</dbReference>
<keyword evidence="2" id="KW-1003">Cell membrane</keyword>
<gene>
    <name evidence="10" type="ORF">ABID21_002200</name>
</gene>
<evidence type="ECO:0000313" key="11">
    <source>
        <dbReference type="Proteomes" id="UP001549031"/>
    </source>
</evidence>
<keyword evidence="3 7" id="KW-0997">Cell inner membrane</keyword>
<feature type="transmembrane region" description="Helical" evidence="8">
    <location>
        <begin position="7"/>
        <end position="28"/>
    </location>
</feature>
<dbReference type="Proteomes" id="UP001549031">
    <property type="component" value="Unassembled WGS sequence"/>
</dbReference>
<comment type="subcellular location">
    <subcellularLocation>
        <location evidence="1 7">Cell inner membrane</location>
        <topology evidence="1 7">Multi-pass membrane protein</topology>
    </subcellularLocation>
</comment>
<dbReference type="PIRSF" id="PIRSF006066">
    <property type="entry name" value="HI0050"/>
    <property type="match status" value="1"/>
</dbReference>
<feature type="transmembrane region" description="Helical" evidence="8">
    <location>
        <begin position="34"/>
        <end position="54"/>
    </location>
</feature>
<evidence type="ECO:0000256" key="2">
    <source>
        <dbReference type="ARBA" id="ARBA00022475"/>
    </source>
</evidence>
<dbReference type="EMBL" id="JBEPLJ010000007">
    <property type="protein sequence ID" value="MET3586085.1"/>
    <property type="molecule type" value="Genomic_DNA"/>
</dbReference>
<organism evidence="10 11">
    <name type="scientific">Pseudorhizobium tarimense</name>
    <dbReference type="NCBI Taxonomy" id="1079109"/>
    <lineage>
        <taxon>Bacteria</taxon>
        <taxon>Pseudomonadati</taxon>
        <taxon>Pseudomonadota</taxon>
        <taxon>Alphaproteobacteria</taxon>
        <taxon>Hyphomicrobiales</taxon>
        <taxon>Rhizobiaceae</taxon>
        <taxon>Rhizobium/Agrobacterium group</taxon>
        <taxon>Pseudorhizobium</taxon>
    </lineage>
</organism>
<keyword evidence="11" id="KW-1185">Reference proteome</keyword>
<accession>A0ABV2H6B8</accession>
<feature type="transmembrane region" description="Helical" evidence="8">
    <location>
        <begin position="223"/>
        <end position="246"/>
    </location>
</feature>
<dbReference type="Pfam" id="PF06808">
    <property type="entry name" value="DctM"/>
    <property type="match status" value="1"/>
</dbReference>
<feature type="transmembrane region" description="Helical" evidence="8">
    <location>
        <begin position="178"/>
        <end position="202"/>
    </location>
</feature>
<evidence type="ECO:0000256" key="1">
    <source>
        <dbReference type="ARBA" id="ARBA00004429"/>
    </source>
</evidence>
<feature type="transmembrane region" description="Helical" evidence="8">
    <location>
        <begin position="407"/>
        <end position="432"/>
    </location>
</feature>
<evidence type="ECO:0000256" key="3">
    <source>
        <dbReference type="ARBA" id="ARBA00022519"/>
    </source>
</evidence>
<comment type="function">
    <text evidence="7">Part of the tripartite ATP-independent periplasmic (TRAP) transport system.</text>
</comment>
<proteinExistence type="predicted"/>
<protein>
    <submittedName>
        <fullName evidence="10">Tripartite ATP-independent transporter DctM subunit</fullName>
    </submittedName>
</protein>
<evidence type="ECO:0000256" key="4">
    <source>
        <dbReference type="ARBA" id="ARBA00022692"/>
    </source>
</evidence>
<dbReference type="RefSeq" id="WP_247243818.1">
    <property type="nucleotide sequence ID" value="NZ_JALJRA010000007.1"/>
</dbReference>
<name>A0ABV2H6B8_9HYPH</name>
<feature type="transmembrane region" description="Helical" evidence="8">
    <location>
        <begin position="366"/>
        <end position="387"/>
    </location>
</feature>
<keyword evidence="6 8" id="KW-0472">Membrane</keyword>
<keyword evidence="7" id="KW-0813">Transport</keyword>
<evidence type="ECO:0000313" key="10">
    <source>
        <dbReference type="EMBL" id="MET3586085.1"/>
    </source>
</evidence>
<reference evidence="10 11" key="1">
    <citation type="submission" date="2024-06" db="EMBL/GenBank/DDBJ databases">
        <title>Genomic Encyclopedia of Type Strains, Phase IV (KMG-IV): sequencing the most valuable type-strain genomes for metagenomic binning, comparative biology and taxonomic classification.</title>
        <authorList>
            <person name="Goeker M."/>
        </authorList>
    </citation>
    <scope>NUCLEOTIDE SEQUENCE [LARGE SCALE GENOMIC DNA]</scope>
    <source>
        <strain evidence="10 11">DSM 105042</strain>
    </source>
</reference>
<feature type="transmembrane region" description="Helical" evidence="8">
    <location>
        <begin position="324"/>
        <end position="354"/>
    </location>
</feature>
<evidence type="ECO:0000256" key="6">
    <source>
        <dbReference type="ARBA" id="ARBA00023136"/>
    </source>
</evidence>
<evidence type="ECO:0000256" key="7">
    <source>
        <dbReference type="RuleBase" id="RU369079"/>
    </source>
</evidence>
<keyword evidence="4 8" id="KW-0812">Transmembrane</keyword>
<feature type="transmembrane region" description="Helical" evidence="8">
    <location>
        <begin position="146"/>
        <end position="166"/>
    </location>
</feature>
<sequence>MLLEWQILLPLALALLIASLLIGLPIFIGFLLLNILGVVVLIGPSGFGMLANSIYSSSSSISLAAIPLFVLMGELLFRSGSVDVLFDALGKLFGKLRGRLYYFVVALSAVFGALSGSAIAVTAMLGKTALKTMIQRGYDQRMSASMILAGAALAPIIPPSTMAVVIGSVADVSISKLLLAGVVPGLVVAGGFAIYVAISVRLNPSLAPIDEVVENVSFREKAIALAQCLPFAIVIFSIMGFILLGVATATEAAATGVLASLVVAACYRKLRWEMFIESLKSAASVTAVLMVIVVSSTFYTQLLAFSGATSGLVNAITSLPINGLTFTVGVLLITFFMCMFIDQVAYMLMVIPILQPIMKSFGLDPVYFWCLFLIFISIGSNSPPFGYNLFTLYSVGENLTMRTIFSAGWTSVAIIVAATTMLMIFPQLITFLPSLI</sequence>
<evidence type="ECO:0000256" key="8">
    <source>
        <dbReference type="SAM" id="Phobius"/>
    </source>
</evidence>
<comment type="caution">
    <text evidence="10">The sequence shown here is derived from an EMBL/GenBank/DDBJ whole genome shotgun (WGS) entry which is preliminary data.</text>
</comment>
<feature type="transmembrane region" description="Helical" evidence="8">
    <location>
        <begin position="61"/>
        <end position="80"/>
    </location>
</feature>